<evidence type="ECO:0000313" key="16">
    <source>
        <dbReference type="EMBL" id="GGI15525.1"/>
    </source>
</evidence>
<keyword evidence="6" id="KW-0808">Transferase</keyword>
<dbReference type="GO" id="GO:0005524">
    <property type="term" value="F:ATP binding"/>
    <property type="evidence" value="ECO:0007669"/>
    <property type="project" value="UniProtKB-KW"/>
</dbReference>
<dbReference type="SMART" id="SM00091">
    <property type="entry name" value="PAS"/>
    <property type="match status" value="1"/>
</dbReference>
<evidence type="ECO:0000256" key="3">
    <source>
        <dbReference type="ARBA" id="ARBA00012438"/>
    </source>
</evidence>
<evidence type="ECO:0000256" key="6">
    <source>
        <dbReference type="ARBA" id="ARBA00022679"/>
    </source>
</evidence>
<dbReference type="PANTHER" id="PTHR43547">
    <property type="entry name" value="TWO-COMPONENT HISTIDINE KINASE"/>
    <property type="match status" value="1"/>
</dbReference>
<dbReference type="SUPFAM" id="SSF55874">
    <property type="entry name" value="ATPase domain of HSP90 chaperone/DNA topoisomerase II/histidine kinase"/>
    <property type="match status" value="1"/>
</dbReference>
<dbReference type="InterPro" id="IPR033463">
    <property type="entry name" value="sCache_3"/>
</dbReference>
<comment type="subcellular location">
    <subcellularLocation>
        <location evidence="2">Cell membrane</location>
        <topology evidence="2">Multi-pass membrane protein</topology>
    </subcellularLocation>
</comment>
<comment type="catalytic activity">
    <reaction evidence="1">
        <text>ATP + protein L-histidine = ADP + protein N-phospho-L-histidine.</text>
        <dbReference type="EC" id="2.7.13.3"/>
    </reaction>
</comment>
<dbReference type="InterPro" id="IPR036890">
    <property type="entry name" value="HATPase_C_sf"/>
</dbReference>
<dbReference type="RefSeq" id="WP_087999717.1">
    <property type="nucleotide sequence ID" value="NZ_BMHB01000001.1"/>
</dbReference>
<gene>
    <name evidence="16" type="ORF">GCM10007380_28420</name>
</gene>
<dbReference type="InterPro" id="IPR004358">
    <property type="entry name" value="Sig_transdc_His_kin-like_C"/>
</dbReference>
<evidence type="ECO:0000256" key="11">
    <source>
        <dbReference type="ARBA" id="ARBA00022989"/>
    </source>
</evidence>
<evidence type="ECO:0000313" key="17">
    <source>
        <dbReference type="Proteomes" id="UP000626244"/>
    </source>
</evidence>
<feature type="transmembrane region" description="Helical" evidence="14">
    <location>
        <begin position="169"/>
        <end position="191"/>
    </location>
</feature>
<dbReference type="AlphaFoldDB" id="A0A8J3AMK2"/>
<dbReference type="Gene3D" id="3.30.450.20">
    <property type="entry name" value="PAS domain"/>
    <property type="match status" value="2"/>
</dbReference>
<reference evidence="17" key="1">
    <citation type="journal article" date="2019" name="Int. J. Syst. Evol. Microbiol.">
        <title>The Global Catalogue of Microorganisms (GCM) 10K type strain sequencing project: providing services to taxonomists for standard genome sequencing and annotation.</title>
        <authorList>
            <consortium name="The Broad Institute Genomics Platform"/>
            <consortium name="The Broad Institute Genome Sequencing Center for Infectious Disease"/>
            <person name="Wu L."/>
            <person name="Ma J."/>
        </authorList>
    </citation>
    <scope>NUCLEOTIDE SEQUENCE [LARGE SCALE GENOMIC DNA]</scope>
    <source>
        <strain evidence="17">CGMCC 1.14993</strain>
    </source>
</reference>
<evidence type="ECO:0000256" key="2">
    <source>
        <dbReference type="ARBA" id="ARBA00004651"/>
    </source>
</evidence>
<dbReference type="PROSITE" id="PS50109">
    <property type="entry name" value="HIS_KIN"/>
    <property type="match status" value="1"/>
</dbReference>
<dbReference type="InterPro" id="IPR003594">
    <property type="entry name" value="HATPase_dom"/>
</dbReference>
<keyword evidence="12" id="KW-0902">Two-component regulatory system</keyword>
<dbReference type="Pfam" id="PF02518">
    <property type="entry name" value="HATPase_c"/>
    <property type="match status" value="1"/>
</dbReference>
<sequence length="544" mass="60797">MRLHYKLIIFISVLILCISSVFELVSQEMLQKNAKHEKGLKALAISQAVANMPEIRTAFLKENPSVTIQPIVEKIRKKVGAEFIVVGNRNEIRYSHPNSMLIGKRMVGGDNEKVFKGKEIISESTGTLGPSLRGKSPIINNQGDVIGVVSVGYLIKDIEEEANKFHKKLLFNSLIILVIGISAAFLISFNIKKSIFGLEPKEIGRMYQEKHAILESIHEGIIAIDENCEITVVNENAHKVLSIPNNIKLRGLKIEDILHNSHLKKVVETGEAIYDLEFLINEKMVIINCVPISGVDGNIVGAVTSFREKSELNKVLNELSQIKAYSEGLRAQSHEYSNKLHTILGLMQLESYQEAIELISKESNITQNIIQFIMEEISDPVIAGLLMGKISLANELKVDFMLDHNSSFADVPKEVNREDLITIIGNLLNNAFDAVLDSNKPEKKVSLFLTDIGQDLIIEIDDNGNGIPEKLVEDIFLYGVTTKKKYKNSGIGLHLVQRLLHKLNGQITFHSNENGGTTFIVAIPKQQKENNIIYEKEFNRSINS</sequence>
<organism evidence="16 17">
    <name type="scientific">Gottfriedia solisilvae</name>
    <dbReference type="NCBI Taxonomy" id="1516104"/>
    <lineage>
        <taxon>Bacteria</taxon>
        <taxon>Bacillati</taxon>
        <taxon>Bacillota</taxon>
        <taxon>Bacilli</taxon>
        <taxon>Bacillales</taxon>
        <taxon>Bacillaceae</taxon>
        <taxon>Gottfriedia</taxon>
    </lineage>
</organism>
<dbReference type="SUPFAM" id="SSF55785">
    <property type="entry name" value="PYP-like sensor domain (PAS domain)"/>
    <property type="match status" value="1"/>
</dbReference>
<accession>A0A8J3AMK2</accession>
<keyword evidence="11 14" id="KW-1133">Transmembrane helix</keyword>
<dbReference type="CDD" id="cd16915">
    <property type="entry name" value="HATPase_DpiB-CitA-like"/>
    <property type="match status" value="1"/>
</dbReference>
<evidence type="ECO:0000256" key="12">
    <source>
        <dbReference type="ARBA" id="ARBA00023012"/>
    </source>
</evidence>
<dbReference type="OrthoDB" id="9792686at2"/>
<dbReference type="Pfam" id="PF14689">
    <property type="entry name" value="SPOB_a"/>
    <property type="match status" value="1"/>
</dbReference>
<keyword evidence="8" id="KW-0547">Nucleotide-binding</keyword>
<dbReference type="InterPro" id="IPR005467">
    <property type="entry name" value="His_kinase_dom"/>
</dbReference>
<dbReference type="InterPro" id="IPR000014">
    <property type="entry name" value="PAS"/>
</dbReference>
<dbReference type="InterPro" id="IPR035965">
    <property type="entry name" value="PAS-like_dom_sf"/>
</dbReference>
<keyword evidence="10" id="KW-0067">ATP-binding</keyword>
<evidence type="ECO:0000256" key="13">
    <source>
        <dbReference type="ARBA" id="ARBA00023136"/>
    </source>
</evidence>
<evidence type="ECO:0000256" key="4">
    <source>
        <dbReference type="ARBA" id="ARBA00022475"/>
    </source>
</evidence>
<keyword evidence="4" id="KW-1003">Cell membrane</keyword>
<dbReference type="InterPro" id="IPR029151">
    <property type="entry name" value="Sensor-like_sf"/>
</dbReference>
<comment type="caution">
    <text evidence="16">The sequence shown here is derived from an EMBL/GenBank/DDBJ whole genome shotgun (WGS) entry which is preliminary data.</text>
</comment>
<evidence type="ECO:0000256" key="9">
    <source>
        <dbReference type="ARBA" id="ARBA00022777"/>
    </source>
</evidence>
<dbReference type="SMART" id="SM00387">
    <property type="entry name" value="HATPase_c"/>
    <property type="match status" value="1"/>
</dbReference>
<keyword evidence="5" id="KW-0597">Phosphoprotein</keyword>
<evidence type="ECO:0000256" key="10">
    <source>
        <dbReference type="ARBA" id="ARBA00022840"/>
    </source>
</evidence>
<evidence type="ECO:0000256" key="8">
    <source>
        <dbReference type="ARBA" id="ARBA00022741"/>
    </source>
</evidence>
<dbReference type="PRINTS" id="PR00344">
    <property type="entry name" value="BCTRLSENSOR"/>
</dbReference>
<evidence type="ECO:0000256" key="14">
    <source>
        <dbReference type="SAM" id="Phobius"/>
    </source>
</evidence>
<feature type="domain" description="Histidine kinase" evidence="15">
    <location>
        <begin position="331"/>
        <end position="527"/>
    </location>
</feature>
<name>A0A8J3AMK2_9BACI</name>
<dbReference type="SUPFAM" id="SSF55890">
    <property type="entry name" value="Sporulation response regulatory protein Spo0B"/>
    <property type="match status" value="1"/>
</dbReference>
<keyword evidence="17" id="KW-1185">Reference proteome</keyword>
<dbReference type="EMBL" id="BMHB01000001">
    <property type="protein sequence ID" value="GGI15525.1"/>
    <property type="molecule type" value="Genomic_DNA"/>
</dbReference>
<dbReference type="SUPFAM" id="SSF103190">
    <property type="entry name" value="Sensory domain-like"/>
    <property type="match status" value="1"/>
</dbReference>
<dbReference type="PANTHER" id="PTHR43547:SF3">
    <property type="entry name" value="SENSOR PROTEIN CITS"/>
    <property type="match status" value="1"/>
</dbReference>
<evidence type="ECO:0000256" key="7">
    <source>
        <dbReference type="ARBA" id="ARBA00022692"/>
    </source>
</evidence>
<dbReference type="Pfam" id="PF17203">
    <property type="entry name" value="sCache_3_2"/>
    <property type="match status" value="1"/>
</dbReference>
<dbReference type="Gene3D" id="3.30.565.10">
    <property type="entry name" value="Histidine kinase-like ATPase, C-terminal domain"/>
    <property type="match status" value="1"/>
</dbReference>
<keyword evidence="7 14" id="KW-0812">Transmembrane</keyword>
<evidence type="ECO:0000259" key="15">
    <source>
        <dbReference type="PROSITE" id="PS50109"/>
    </source>
</evidence>
<protein>
    <recommendedName>
        <fullName evidence="3">histidine kinase</fullName>
        <ecNumber evidence="3">2.7.13.3</ecNumber>
    </recommendedName>
</protein>
<keyword evidence="13 14" id="KW-0472">Membrane</keyword>
<proteinExistence type="predicted"/>
<dbReference type="InterPro" id="IPR016120">
    <property type="entry name" value="Sig_transdc_His_kin_SpoOB"/>
</dbReference>
<dbReference type="InterPro" id="IPR039506">
    <property type="entry name" value="SPOB_a"/>
</dbReference>
<evidence type="ECO:0000256" key="1">
    <source>
        <dbReference type="ARBA" id="ARBA00000085"/>
    </source>
</evidence>
<evidence type="ECO:0000256" key="5">
    <source>
        <dbReference type="ARBA" id="ARBA00022553"/>
    </source>
</evidence>
<dbReference type="EC" id="2.7.13.3" evidence="3"/>
<dbReference type="GO" id="GO:0000155">
    <property type="term" value="F:phosphorelay sensor kinase activity"/>
    <property type="evidence" value="ECO:0007669"/>
    <property type="project" value="InterPro"/>
</dbReference>
<dbReference type="CDD" id="cd00130">
    <property type="entry name" value="PAS"/>
    <property type="match status" value="1"/>
</dbReference>
<dbReference type="Gene3D" id="1.10.287.130">
    <property type="match status" value="1"/>
</dbReference>
<dbReference type="GO" id="GO:0005886">
    <property type="term" value="C:plasma membrane"/>
    <property type="evidence" value="ECO:0007669"/>
    <property type="project" value="UniProtKB-SubCell"/>
</dbReference>
<dbReference type="Proteomes" id="UP000626244">
    <property type="component" value="Unassembled WGS sequence"/>
</dbReference>
<feature type="transmembrane region" description="Helical" evidence="14">
    <location>
        <begin position="6"/>
        <end position="25"/>
    </location>
</feature>
<keyword evidence="9 16" id="KW-0418">Kinase</keyword>